<evidence type="ECO:0000313" key="7">
    <source>
        <dbReference type="Proteomes" id="UP000266172"/>
    </source>
</evidence>
<dbReference type="RefSeq" id="WP_118097990.1">
    <property type="nucleotide sequence ID" value="NZ_JBGKKV010000003.1"/>
</dbReference>
<dbReference type="PANTHER" id="PTHR42734">
    <property type="entry name" value="METAL TRANSPORT SYSTEM ATP-BINDING PROTEIN TM_0124-RELATED"/>
    <property type="match status" value="1"/>
</dbReference>
<keyword evidence="4 6" id="KW-0067">ATP-binding</keyword>
<dbReference type="Proteomes" id="UP000266172">
    <property type="component" value="Unassembled WGS sequence"/>
</dbReference>
<dbReference type="Pfam" id="PF00005">
    <property type="entry name" value="ABC_tran"/>
    <property type="match status" value="1"/>
</dbReference>
<evidence type="ECO:0000313" key="6">
    <source>
        <dbReference type="EMBL" id="RGS37657.1"/>
    </source>
</evidence>
<dbReference type="PROSITE" id="PS00211">
    <property type="entry name" value="ABC_TRANSPORTER_1"/>
    <property type="match status" value="1"/>
</dbReference>
<evidence type="ECO:0000256" key="1">
    <source>
        <dbReference type="ARBA" id="ARBA00005417"/>
    </source>
</evidence>
<dbReference type="InterPro" id="IPR017871">
    <property type="entry name" value="ABC_transporter-like_CS"/>
</dbReference>
<reference evidence="6 7" key="1">
    <citation type="submission" date="2018-08" db="EMBL/GenBank/DDBJ databases">
        <title>A genome reference for cultivated species of the human gut microbiota.</title>
        <authorList>
            <person name="Zou Y."/>
            <person name="Xue W."/>
            <person name="Luo G."/>
        </authorList>
    </citation>
    <scope>NUCLEOTIDE SEQUENCE [LARGE SCALE GENOMIC DNA]</scope>
    <source>
        <strain evidence="6 7">AF22-12AC</strain>
    </source>
</reference>
<proteinExistence type="inferred from homology"/>
<evidence type="ECO:0000256" key="4">
    <source>
        <dbReference type="ARBA" id="ARBA00022840"/>
    </source>
</evidence>
<dbReference type="Gene3D" id="3.40.50.300">
    <property type="entry name" value="P-loop containing nucleotide triphosphate hydrolases"/>
    <property type="match status" value="1"/>
</dbReference>
<dbReference type="InterPro" id="IPR003593">
    <property type="entry name" value="AAA+_ATPase"/>
</dbReference>
<dbReference type="SUPFAM" id="SSF52540">
    <property type="entry name" value="P-loop containing nucleoside triphosphate hydrolases"/>
    <property type="match status" value="1"/>
</dbReference>
<comment type="similarity">
    <text evidence="1">Belongs to the ABC transporter superfamily.</text>
</comment>
<dbReference type="PANTHER" id="PTHR42734:SF6">
    <property type="entry name" value="MOLYBDATE IMPORT ATP-BINDING PROTEIN MOLC"/>
    <property type="match status" value="1"/>
</dbReference>
<feature type="domain" description="ABC transporter" evidence="5">
    <location>
        <begin position="3"/>
        <end position="240"/>
    </location>
</feature>
<evidence type="ECO:0000256" key="3">
    <source>
        <dbReference type="ARBA" id="ARBA00022741"/>
    </source>
</evidence>
<dbReference type="InterPro" id="IPR003439">
    <property type="entry name" value="ABC_transporter-like_ATP-bd"/>
</dbReference>
<dbReference type="InterPro" id="IPR050153">
    <property type="entry name" value="Metal_Ion_Import_ABC"/>
</dbReference>
<protein>
    <submittedName>
        <fullName evidence="6">ABC transporter ATP-binding protein</fullName>
    </submittedName>
</protein>
<dbReference type="GO" id="GO:0016887">
    <property type="term" value="F:ATP hydrolysis activity"/>
    <property type="evidence" value="ECO:0007669"/>
    <property type="project" value="InterPro"/>
</dbReference>
<evidence type="ECO:0000256" key="2">
    <source>
        <dbReference type="ARBA" id="ARBA00022448"/>
    </source>
</evidence>
<sequence>MILEIKNGCFGYPKQDIILPDINLSLEEGHILAILGPNGIGKTTLLKCMIGLLPWREGATFLYGQDIKTLKPKELWSNVSYIPQSHGFAFSYTGLEMVMLGRCSHLGVFEQPGRREIEMAEAMMEKTGITHLAKKDCNRMSGGELQMVLIARALINEPKLIILDEPETGLDFHNQILVLNMIDRLSHEDGISAIMNTHYPTNAISVADEAFMMNHKGTFFYGSTEKVLTEKNISVSFDVNVVVNEFSHHQKKIKSIVPVSLTDKAM</sequence>
<dbReference type="AlphaFoldDB" id="A0A395V4Q7"/>
<keyword evidence="3" id="KW-0547">Nucleotide-binding</keyword>
<gene>
    <name evidence="6" type="ORF">DWX93_13780</name>
</gene>
<dbReference type="GO" id="GO:0005524">
    <property type="term" value="F:ATP binding"/>
    <property type="evidence" value="ECO:0007669"/>
    <property type="project" value="UniProtKB-KW"/>
</dbReference>
<dbReference type="FunFam" id="3.40.50.300:FF:000134">
    <property type="entry name" value="Iron-enterobactin ABC transporter ATP-binding protein"/>
    <property type="match status" value="1"/>
</dbReference>
<dbReference type="EMBL" id="QRVL01000014">
    <property type="protein sequence ID" value="RGS37657.1"/>
    <property type="molecule type" value="Genomic_DNA"/>
</dbReference>
<dbReference type="CDD" id="cd03214">
    <property type="entry name" value="ABC_Iron-Siderophores_B12_Hemin"/>
    <property type="match status" value="1"/>
</dbReference>
<keyword evidence="2" id="KW-0813">Transport</keyword>
<dbReference type="InterPro" id="IPR027417">
    <property type="entry name" value="P-loop_NTPase"/>
</dbReference>
<name>A0A395V4Q7_9FIRM</name>
<accession>A0A395V4Q7</accession>
<organism evidence="6 7">
    <name type="scientific">Roseburia hominis</name>
    <dbReference type="NCBI Taxonomy" id="301301"/>
    <lineage>
        <taxon>Bacteria</taxon>
        <taxon>Bacillati</taxon>
        <taxon>Bacillota</taxon>
        <taxon>Clostridia</taxon>
        <taxon>Lachnospirales</taxon>
        <taxon>Lachnospiraceae</taxon>
        <taxon>Roseburia</taxon>
    </lineage>
</organism>
<dbReference type="SMART" id="SM00382">
    <property type="entry name" value="AAA"/>
    <property type="match status" value="1"/>
</dbReference>
<dbReference type="PROSITE" id="PS50893">
    <property type="entry name" value="ABC_TRANSPORTER_2"/>
    <property type="match status" value="1"/>
</dbReference>
<comment type="caution">
    <text evidence="6">The sequence shown here is derived from an EMBL/GenBank/DDBJ whole genome shotgun (WGS) entry which is preliminary data.</text>
</comment>
<evidence type="ECO:0000259" key="5">
    <source>
        <dbReference type="PROSITE" id="PS50893"/>
    </source>
</evidence>